<organism evidence="3">
    <name type="scientific">uncultured Thermomicrobiales bacterium</name>
    <dbReference type="NCBI Taxonomy" id="1645740"/>
    <lineage>
        <taxon>Bacteria</taxon>
        <taxon>Pseudomonadati</taxon>
        <taxon>Thermomicrobiota</taxon>
        <taxon>Thermomicrobia</taxon>
        <taxon>Thermomicrobiales</taxon>
        <taxon>environmental samples</taxon>
    </lineage>
</organism>
<dbReference type="InterPro" id="IPR006076">
    <property type="entry name" value="FAD-dep_OxRdtase"/>
</dbReference>
<evidence type="ECO:0000259" key="2">
    <source>
        <dbReference type="Pfam" id="PF01266"/>
    </source>
</evidence>
<dbReference type="GO" id="GO:0016491">
    <property type="term" value="F:oxidoreductase activity"/>
    <property type="evidence" value="ECO:0007669"/>
    <property type="project" value="UniProtKB-KW"/>
</dbReference>
<dbReference type="SUPFAM" id="SSF51905">
    <property type="entry name" value="FAD/NAD(P)-binding domain"/>
    <property type="match status" value="1"/>
</dbReference>
<dbReference type="PANTHER" id="PTHR13847">
    <property type="entry name" value="SARCOSINE DEHYDROGENASE-RELATED"/>
    <property type="match status" value="1"/>
</dbReference>
<gene>
    <name evidence="3" type="ORF">AVDCRST_MAG73-63</name>
</gene>
<dbReference type="Gene3D" id="3.30.9.10">
    <property type="entry name" value="D-Amino Acid Oxidase, subunit A, domain 2"/>
    <property type="match status" value="1"/>
</dbReference>
<dbReference type="GO" id="GO:0005737">
    <property type="term" value="C:cytoplasm"/>
    <property type="evidence" value="ECO:0007669"/>
    <property type="project" value="TreeGrafter"/>
</dbReference>
<dbReference type="Pfam" id="PF01266">
    <property type="entry name" value="DAO"/>
    <property type="match status" value="1"/>
</dbReference>
<feature type="domain" description="FAD dependent oxidoreductase" evidence="2">
    <location>
        <begin position="7"/>
        <end position="352"/>
    </location>
</feature>
<dbReference type="Gene3D" id="3.50.50.60">
    <property type="entry name" value="FAD/NAD(P)-binding domain"/>
    <property type="match status" value="1"/>
</dbReference>
<reference evidence="3" key="1">
    <citation type="submission" date="2020-02" db="EMBL/GenBank/DDBJ databases">
        <authorList>
            <person name="Meier V. D."/>
        </authorList>
    </citation>
    <scope>NUCLEOTIDE SEQUENCE</scope>
    <source>
        <strain evidence="3">AVDCRST_MAG73</strain>
    </source>
</reference>
<name>A0A6J4TCA8_9BACT</name>
<sequence length="383" mass="40602">MHTTAEVVIVGAGIMGCAIAHELAVQGLTDVLVLERDAVGRGATADAAGGIRQQFSTETNVRLAAHSVRVWETFADRFGSEIGLRQQGYLFLLTEPEQEPVFRANLALQQRLGVPARWVTPDEIAMLNPHVELGDVVGGTVCPEDGWVDTYQATMGYARAARRLGVAIEEDCAVVGIAVEGGRVTSVTTADGIRVATPLVILCAGPQTRQVGALAGVDLPIDPSRRMSFVTEPFDALPPDLPMTIEFASGLYFHPESGGFLFGMGNPDEAPGFDKTVDDAWMMTTVERLVQRAPAFADANIRTGWAGFYEITPDDNPLLGFVGEPAGLAVAAGFSGHGFMQGPAIGACIAELVLGGAATTVDITPFRPSRFREGALAQEHNVI</sequence>
<evidence type="ECO:0000256" key="1">
    <source>
        <dbReference type="ARBA" id="ARBA00023002"/>
    </source>
</evidence>
<proteinExistence type="predicted"/>
<dbReference type="PRINTS" id="PR00420">
    <property type="entry name" value="RNGMNOXGNASE"/>
</dbReference>
<dbReference type="InterPro" id="IPR036188">
    <property type="entry name" value="FAD/NAD-bd_sf"/>
</dbReference>
<dbReference type="AlphaFoldDB" id="A0A6J4TCA8"/>
<evidence type="ECO:0000313" key="3">
    <source>
        <dbReference type="EMBL" id="CAA9518949.1"/>
    </source>
</evidence>
<dbReference type="SUPFAM" id="SSF54373">
    <property type="entry name" value="FAD-linked reductases, C-terminal domain"/>
    <property type="match status" value="1"/>
</dbReference>
<accession>A0A6J4TCA8</accession>
<dbReference type="PANTHER" id="PTHR13847:SF287">
    <property type="entry name" value="FAD-DEPENDENT OXIDOREDUCTASE DOMAIN-CONTAINING PROTEIN 1"/>
    <property type="match status" value="1"/>
</dbReference>
<protein>
    <submittedName>
        <fullName evidence="3">Putative sarcosine oxidase subunit beta</fullName>
    </submittedName>
</protein>
<keyword evidence="1" id="KW-0560">Oxidoreductase</keyword>
<dbReference type="EMBL" id="CADCWE010000005">
    <property type="protein sequence ID" value="CAA9518949.1"/>
    <property type="molecule type" value="Genomic_DNA"/>
</dbReference>